<dbReference type="Proteomes" id="UP000705867">
    <property type="component" value="Unassembled WGS sequence"/>
</dbReference>
<evidence type="ECO:0000256" key="1">
    <source>
        <dbReference type="SAM" id="SignalP"/>
    </source>
</evidence>
<sequence>MKVRALAHAARVPLLSALIACTIVLTAFGAPDDYTIRKGDTLWDISSERLKDPYQWPSLWKANPKIRNPHLIYPGQKLNIPDRELMKSETTGKEVTEPGTEQGKVVIPEKLEPRRIPVQEQHYIVPRDIFLTSGFIDNDIKIEGEVKGESFKRNLMGRGDTVYVSLSRGGEIESGTRYYVVSKPEGLLHPTTGKRLGFYSKIKGLLETTGEDNGKQRARILESYDEILKEDILIGYYPIEVPGKPLTERKPQLKGVVVKNLEGLRATGRGGLVIIDKGQNEKVQVGDQYTLITGTEPFATSGTIQVIKTFPSLSIAVVGKSEREVMPGDIYKN</sequence>
<dbReference type="PANTHER" id="PTHR34700">
    <property type="entry name" value="POTASSIUM BINDING PROTEIN KBP"/>
    <property type="match status" value="1"/>
</dbReference>
<proteinExistence type="predicted"/>
<dbReference type="Gene3D" id="3.10.350.10">
    <property type="entry name" value="LysM domain"/>
    <property type="match status" value="1"/>
</dbReference>
<protein>
    <submittedName>
        <fullName evidence="3">LysM peptidoglycan-binding domain-containing protein</fullName>
    </submittedName>
</protein>
<dbReference type="CDD" id="cd00118">
    <property type="entry name" value="LysM"/>
    <property type="match status" value="1"/>
</dbReference>
<dbReference type="PANTHER" id="PTHR34700:SF4">
    <property type="entry name" value="PHAGE-LIKE ELEMENT PBSX PROTEIN XKDP"/>
    <property type="match status" value="1"/>
</dbReference>
<keyword evidence="1" id="KW-0732">Signal</keyword>
<evidence type="ECO:0000313" key="3">
    <source>
        <dbReference type="EMBL" id="MBZ0158478.1"/>
    </source>
</evidence>
<organism evidence="3 4">
    <name type="scientific">Candidatus Nitrobium versatile</name>
    <dbReference type="NCBI Taxonomy" id="2884831"/>
    <lineage>
        <taxon>Bacteria</taxon>
        <taxon>Pseudomonadati</taxon>
        <taxon>Nitrospirota</taxon>
        <taxon>Nitrospiria</taxon>
        <taxon>Nitrospirales</taxon>
        <taxon>Nitrospiraceae</taxon>
        <taxon>Candidatus Nitrobium</taxon>
    </lineage>
</organism>
<dbReference type="InterPro" id="IPR036779">
    <property type="entry name" value="LysM_dom_sf"/>
</dbReference>
<feature type="domain" description="LysM" evidence="2">
    <location>
        <begin position="32"/>
        <end position="80"/>
    </location>
</feature>
<comment type="caution">
    <text evidence="3">The sequence shown here is derived from an EMBL/GenBank/DDBJ whole genome shotgun (WGS) entry which is preliminary data.</text>
</comment>
<dbReference type="SMART" id="SM00257">
    <property type="entry name" value="LysM"/>
    <property type="match status" value="1"/>
</dbReference>
<dbReference type="PROSITE" id="PS51782">
    <property type="entry name" value="LYSM"/>
    <property type="match status" value="1"/>
</dbReference>
<dbReference type="SUPFAM" id="SSF54106">
    <property type="entry name" value="LysM domain"/>
    <property type="match status" value="1"/>
</dbReference>
<evidence type="ECO:0000313" key="4">
    <source>
        <dbReference type="Proteomes" id="UP000705867"/>
    </source>
</evidence>
<name>A0A953M3U6_9BACT</name>
<dbReference type="InterPro" id="IPR018392">
    <property type="entry name" value="LysM"/>
</dbReference>
<dbReference type="InterPro" id="IPR052196">
    <property type="entry name" value="Bact_Kbp"/>
</dbReference>
<evidence type="ECO:0000259" key="2">
    <source>
        <dbReference type="PROSITE" id="PS51782"/>
    </source>
</evidence>
<dbReference type="AlphaFoldDB" id="A0A953M3U6"/>
<gene>
    <name evidence="3" type="ORF">K8I29_19955</name>
</gene>
<dbReference type="Pfam" id="PF01476">
    <property type="entry name" value="LysM"/>
    <property type="match status" value="1"/>
</dbReference>
<dbReference type="EMBL" id="JAIOIV010000156">
    <property type="protein sequence ID" value="MBZ0158478.1"/>
    <property type="molecule type" value="Genomic_DNA"/>
</dbReference>
<accession>A0A953M3U6</accession>
<reference evidence="3" key="2">
    <citation type="submission" date="2021-08" db="EMBL/GenBank/DDBJ databases">
        <authorList>
            <person name="Dalcin Martins P."/>
        </authorList>
    </citation>
    <scope>NUCLEOTIDE SEQUENCE</scope>
    <source>
        <strain evidence="3">MAG_39</strain>
    </source>
</reference>
<feature type="signal peptide" evidence="1">
    <location>
        <begin position="1"/>
        <end position="29"/>
    </location>
</feature>
<reference evidence="3" key="1">
    <citation type="journal article" date="2021" name="bioRxiv">
        <title>Unraveling nitrogen, sulfur and carbon metabolic pathways and microbial community transcriptional responses to substrate deprivation and toxicity stresses in a bioreactor mimicking anoxic brackish coastal sediment conditions.</title>
        <authorList>
            <person name="Martins P.D."/>
            <person name="Echeveste M.J."/>
            <person name="Arshad A."/>
            <person name="Kurth J."/>
            <person name="Ouboter H."/>
            <person name="Jetten M.S.M."/>
            <person name="Welte C.U."/>
        </authorList>
    </citation>
    <scope>NUCLEOTIDE SEQUENCE</scope>
    <source>
        <strain evidence="3">MAG_39</strain>
    </source>
</reference>
<feature type="chain" id="PRO_5037443794" evidence="1">
    <location>
        <begin position="30"/>
        <end position="333"/>
    </location>
</feature>